<organism evidence="1 2">
    <name type="scientific">Croceicoccus naphthovorans</name>
    <dbReference type="NCBI Taxonomy" id="1348774"/>
    <lineage>
        <taxon>Bacteria</taxon>
        <taxon>Pseudomonadati</taxon>
        <taxon>Pseudomonadota</taxon>
        <taxon>Alphaproteobacteria</taxon>
        <taxon>Sphingomonadales</taxon>
        <taxon>Erythrobacteraceae</taxon>
        <taxon>Croceicoccus</taxon>
    </lineage>
</organism>
<protein>
    <submittedName>
        <fullName evidence="1">Uncharacterized protein</fullName>
    </submittedName>
</protein>
<dbReference type="EMBL" id="CP011770">
    <property type="protein sequence ID" value="AKM09102.1"/>
    <property type="molecule type" value="Genomic_DNA"/>
</dbReference>
<dbReference type="PATRIC" id="fig|1348774.3.peg.544"/>
<evidence type="ECO:0000313" key="2">
    <source>
        <dbReference type="Proteomes" id="UP000035287"/>
    </source>
</evidence>
<reference evidence="1 2" key="1">
    <citation type="submission" date="2015-06" db="EMBL/GenBank/DDBJ databases">
        <authorList>
            <person name="Zeng Y."/>
            <person name="Huang Y."/>
        </authorList>
    </citation>
    <scope>NUCLEOTIDE SEQUENCE [LARGE SCALE GENOMIC DNA]</scope>
    <source>
        <strain evidence="1 2">PQ-2</strain>
    </source>
</reference>
<dbReference type="KEGG" id="cna:AB433_02580"/>
<proteinExistence type="predicted"/>
<dbReference type="OrthoDB" id="9760333at2"/>
<dbReference type="RefSeq" id="WP_047819796.1">
    <property type="nucleotide sequence ID" value="NZ_CP011770.1"/>
</dbReference>
<evidence type="ECO:0000313" key="1">
    <source>
        <dbReference type="EMBL" id="AKM09102.1"/>
    </source>
</evidence>
<gene>
    <name evidence="1" type="ORF">AB433_02580</name>
</gene>
<keyword evidence="2" id="KW-1185">Reference proteome</keyword>
<name>A0A0G3XD60_9SPHN</name>
<accession>A0A0G3XD60</accession>
<sequence>MPDYKGFVWLSWKPVPALTILLSLEFASDRPTVDAATASGDTPIYYDLDGHISAALRVDYAINERVSLGIGARQVLIGSR</sequence>
<dbReference type="Proteomes" id="UP000035287">
    <property type="component" value="Chromosome"/>
</dbReference>
<dbReference type="AlphaFoldDB" id="A0A0G3XD60"/>